<gene>
    <name evidence="1" type="ORF">RVR_7361</name>
</gene>
<dbReference type="EMBL" id="AP018365">
    <property type="protein sequence ID" value="BBB00343.1"/>
    <property type="molecule type" value="Genomic_DNA"/>
</dbReference>
<dbReference type="AlphaFoldDB" id="A0A7U3UX12"/>
<sequence>MMTDAASFNARTIAEFRANSGQVGGGFAGAPLLLLHTIGADRGGRRDP</sequence>
<reference evidence="1 2" key="3">
    <citation type="journal article" date="2011" name="Nat. Chem. Biol.">
        <title>Reveromycin A biosynthesis uses RevG and RevJ for stereospecific spiroacetal formation.</title>
        <authorList>
            <person name="Takahashi S."/>
            <person name="Toyoda A."/>
            <person name="Sekiyama Y."/>
            <person name="Takagi H."/>
            <person name="Nogawa T."/>
            <person name="Uramoto M."/>
            <person name="Suzuki R."/>
            <person name="Koshino H."/>
            <person name="Kumano T."/>
            <person name="Panthee S."/>
            <person name="Dairi T."/>
            <person name="Ishikawa J."/>
            <person name="Ikeda H."/>
            <person name="Sakaki Y."/>
            <person name="Osada H."/>
        </authorList>
    </citation>
    <scope>NUCLEOTIDE SEQUENCE [LARGE SCALE GENOMIC DNA]</scope>
    <source>
        <strain evidence="1 2">SN-593</strain>
    </source>
</reference>
<organism evidence="1 2">
    <name type="scientific">Actinacidiphila reveromycinica</name>
    <dbReference type="NCBI Taxonomy" id="659352"/>
    <lineage>
        <taxon>Bacteria</taxon>
        <taxon>Bacillati</taxon>
        <taxon>Actinomycetota</taxon>
        <taxon>Actinomycetes</taxon>
        <taxon>Kitasatosporales</taxon>
        <taxon>Streptomycetaceae</taxon>
        <taxon>Actinacidiphila</taxon>
    </lineage>
</organism>
<evidence type="ECO:0000313" key="2">
    <source>
        <dbReference type="Proteomes" id="UP000595703"/>
    </source>
</evidence>
<proteinExistence type="predicted"/>
<reference evidence="1 2" key="2">
    <citation type="journal article" date="2011" name="J. Antibiot.">
        <title>Furaquinocins I and J: novel polyketide isoprenoid hybrid compounds from Streptomyces reveromyceticus SN-593.</title>
        <authorList>
            <person name="Panthee S."/>
            <person name="Takahashi S."/>
            <person name="Takagi H."/>
            <person name="Nogawa T."/>
            <person name="Oowada E."/>
            <person name="Uramoto M."/>
            <person name="Osada H."/>
        </authorList>
    </citation>
    <scope>NUCLEOTIDE SEQUENCE [LARGE SCALE GENOMIC DNA]</scope>
    <source>
        <strain evidence="1 2">SN-593</strain>
    </source>
</reference>
<dbReference type="Gene3D" id="2.30.110.10">
    <property type="entry name" value="Electron Transport, Fmn-binding Protein, Chain A"/>
    <property type="match status" value="1"/>
</dbReference>
<dbReference type="KEGG" id="arev:RVR_7361"/>
<dbReference type="InterPro" id="IPR012349">
    <property type="entry name" value="Split_barrel_FMN-bd"/>
</dbReference>
<dbReference type="Proteomes" id="UP000595703">
    <property type="component" value="Chromosome"/>
</dbReference>
<accession>A0A7U3UX12</accession>
<keyword evidence="2" id="KW-1185">Reference proteome</keyword>
<reference evidence="1 2" key="1">
    <citation type="journal article" date="2010" name="J. Bacteriol.">
        <title>Biochemical characterization of a novel indole prenyltransferase from Streptomyces sp. SN-593.</title>
        <authorList>
            <person name="Takahashi S."/>
            <person name="Takagi H."/>
            <person name="Toyoda A."/>
            <person name="Uramoto M."/>
            <person name="Nogawa T."/>
            <person name="Ueki M."/>
            <person name="Sakaki Y."/>
            <person name="Osada H."/>
        </authorList>
    </citation>
    <scope>NUCLEOTIDE SEQUENCE [LARGE SCALE GENOMIC DNA]</scope>
    <source>
        <strain evidence="1 2">SN-593</strain>
    </source>
</reference>
<name>A0A7U3UX12_9ACTN</name>
<evidence type="ECO:0000313" key="1">
    <source>
        <dbReference type="EMBL" id="BBB00343.1"/>
    </source>
</evidence>
<protein>
    <submittedName>
        <fullName evidence="1">Uncharacterized protein</fullName>
    </submittedName>
</protein>
<reference evidence="1 2" key="4">
    <citation type="journal article" date="2020" name="Sci. Rep.">
        <title>beta-carboline chemical signals induce reveromycin production through a LuxR family regulator in Streptomyces sp. SN-593.</title>
        <authorList>
            <person name="Panthee S."/>
            <person name="Kito N."/>
            <person name="Hayashi T."/>
            <person name="Shimizu T."/>
            <person name="Ishikawa J."/>
            <person name="Hamamoto H."/>
            <person name="Osada H."/>
            <person name="Takahashi S."/>
        </authorList>
    </citation>
    <scope>NUCLEOTIDE SEQUENCE [LARGE SCALE GENOMIC DNA]</scope>
    <source>
        <strain evidence="1 2">SN-593</strain>
    </source>
</reference>